<dbReference type="Proteomes" id="UP001320245">
    <property type="component" value="Unassembled WGS sequence"/>
</dbReference>
<accession>A0AAN9YET8</accession>
<organism evidence="2 3">
    <name type="scientific">Cytospora paraplurivora</name>
    <dbReference type="NCBI Taxonomy" id="2898453"/>
    <lineage>
        <taxon>Eukaryota</taxon>
        <taxon>Fungi</taxon>
        <taxon>Dikarya</taxon>
        <taxon>Ascomycota</taxon>
        <taxon>Pezizomycotina</taxon>
        <taxon>Sordariomycetes</taxon>
        <taxon>Sordariomycetidae</taxon>
        <taxon>Diaporthales</taxon>
        <taxon>Cytosporaceae</taxon>
        <taxon>Cytospora</taxon>
    </lineage>
</organism>
<sequence length="219" mass="24254">MAPFFARRASQPLVITGQTGMGMDNPASHLDSLLGDHGSTDPDAGSYQQHHPDPDDLESLRSWRSPHSVDQQDTQPNKLQRRRNQYSYMTATTPGPSTSSSQAAAAASSSPSPEGGISGYRSTRSQLLTQQNDDYQPHQRSRSYTLPAGPSWLTNNPLVEVRRHSSVKGEKRETRKLQKEHPTGSSRPSMSLEIEGRDRGSSGLGVRKKMGRLRELYRK</sequence>
<feature type="compositionally biased region" description="Basic and acidic residues" evidence="1">
    <location>
        <begin position="163"/>
        <end position="182"/>
    </location>
</feature>
<reference evidence="2 3" key="1">
    <citation type="journal article" date="2023" name="PLoS ONE">
        <title>Cytospora paraplurivora sp. nov. isolated from orchards with fruit tree decline syndrome in Ontario, Canada.</title>
        <authorList>
            <person name="Ilyukhin E."/>
            <person name="Nguyen H.D.T."/>
            <person name="Castle A.J."/>
            <person name="Ellouze W."/>
        </authorList>
    </citation>
    <scope>NUCLEOTIDE SEQUENCE [LARGE SCALE GENOMIC DNA]</scope>
    <source>
        <strain evidence="2 3">FDS-564</strain>
    </source>
</reference>
<feature type="region of interest" description="Disordered" evidence="1">
    <location>
        <begin position="1"/>
        <end position="120"/>
    </location>
</feature>
<protein>
    <submittedName>
        <fullName evidence="2">Uncharacterized protein</fullName>
    </submittedName>
</protein>
<comment type="caution">
    <text evidence="2">The sequence shown here is derived from an EMBL/GenBank/DDBJ whole genome shotgun (WGS) entry which is preliminary data.</text>
</comment>
<evidence type="ECO:0000313" key="3">
    <source>
        <dbReference type="Proteomes" id="UP001320245"/>
    </source>
</evidence>
<evidence type="ECO:0000313" key="2">
    <source>
        <dbReference type="EMBL" id="KAK7740813.1"/>
    </source>
</evidence>
<feature type="compositionally biased region" description="Low complexity" evidence="1">
    <location>
        <begin position="90"/>
        <end position="115"/>
    </location>
</feature>
<feature type="region of interest" description="Disordered" evidence="1">
    <location>
        <begin position="132"/>
        <end position="151"/>
    </location>
</feature>
<feature type="region of interest" description="Disordered" evidence="1">
    <location>
        <begin position="163"/>
        <end position="219"/>
    </location>
</feature>
<dbReference type="EMBL" id="JAJSPL020000019">
    <property type="protein sequence ID" value="KAK7740813.1"/>
    <property type="molecule type" value="Genomic_DNA"/>
</dbReference>
<gene>
    <name evidence="2" type="ORF">SLS53_005282</name>
</gene>
<feature type="compositionally biased region" description="Basic and acidic residues" evidence="1">
    <location>
        <begin position="50"/>
        <end position="61"/>
    </location>
</feature>
<keyword evidence="3" id="KW-1185">Reference proteome</keyword>
<proteinExistence type="predicted"/>
<name>A0AAN9YET8_9PEZI</name>
<evidence type="ECO:0000256" key="1">
    <source>
        <dbReference type="SAM" id="MobiDB-lite"/>
    </source>
</evidence>
<feature type="compositionally biased region" description="Polar residues" evidence="1">
    <location>
        <begin position="68"/>
        <end position="78"/>
    </location>
</feature>
<dbReference type="AlphaFoldDB" id="A0AAN9YET8"/>